<dbReference type="PROSITE" id="PS00472">
    <property type="entry name" value="SMALL_CYTOKINES_CC"/>
    <property type="match status" value="1"/>
</dbReference>
<feature type="signal peptide" evidence="4">
    <location>
        <begin position="1"/>
        <end position="25"/>
    </location>
</feature>
<comment type="subcellular location">
    <subcellularLocation>
        <location evidence="4">Secreted</location>
    </subcellularLocation>
</comment>
<comment type="similarity">
    <text evidence="1 4">Belongs to the intercrine beta (chemokine CC) family.</text>
</comment>
<keyword evidence="4" id="KW-0732">Signal</keyword>
<keyword evidence="2 4" id="KW-0202">Cytokine</keyword>
<feature type="domain" description="Chemokine interleukin-8-like" evidence="5">
    <location>
        <begin position="25"/>
        <end position="85"/>
    </location>
</feature>
<proteinExistence type="inferred from homology"/>
<dbReference type="PANTHER" id="PTHR12015">
    <property type="entry name" value="SMALL INDUCIBLE CYTOKINE A"/>
    <property type="match status" value="1"/>
</dbReference>
<dbReference type="Gene3D" id="2.40.50.40">
    <property type="match status" value="1"/>
</dbReference>
<dbReference type="CDD" id="cd00272">
    <property type="entry name" value="Chemokine_CC"/>
    <property type="match status" value="1"/>
</dbReference>
<comment type="caution">
    <text evidence="6">The sequence shown here is derived from an EMBL/GenBank/DDBJ whole genome shotgun (WGS) entry which is preliminary data.</text>
</comment>
<protein>
    <recommendedName>
        <fullName evidence="4">C-C motif chemokine</fullName>
    </recommendedName>
</protein>
<evidence type="ECO:0000256" key="2">
    <source>
        <dbReference type="ARBA" id="ARBA00022514"/>
    </source>
</evidence>
<dbReference type="InterPro" id="IPR001811">
    <property type="entry name" value="Chemokine_IL8-like_dom"/>
</dbReference>
<accession>A0ABR3NVZ2</accession>
<keyword evidence="4" id="KW-0964">Secreted</keyword>
<dbReference type="Pfam" id="PF00048">
    <property type="entry name" value="IL8"/>
    <property type="match status" value="1"/>
</dbReference>
<dbReference type="Proteomes" id="UP001558613">
    <property type="component" value="Unassembled WGS sequence"/>
</dbReference>
<evidence type="ECO:0000259" key="5">
    <source>
        <dbReference type="SMART" id="SM00199"/>
    </source>
</evidence>
<keyword evidence="7" id="KW-1185">Reference proteome</keyword>
<dbReference type="SUPFAM" id="SSF54117">
    <property type="entry name" value="Interleukin 8-like chemokines"/>
    <property type="match status" value="1"/>
</dbReference>
<keyword evidence="3" id="KW-1015">Disulfide bond</keyword>
<evidence type="ECO:0000256" key="1">
    <source>
        <dbReference type="ARBA" id="ARBA00010868"/>
    </source>
</evidence>
<evidence type="ECO:0000256" key="3">
    <source>
        <dbReference type="ARBA" id="ARBA00023157"/>
    </source>
</evidence>
<evidence type="ECO:0000313" key="7">
    <source>
        <dbReference type="Proteomes" id="UP001558613"/>
    </source>
</evidence>
<dbReference type="PANTHER" id="PTHR12015:SF190">
    <property type="entry name" value="C-C MOTIF CHEMOKINE"/>
    <property type="match status" value="1"/>
</dbReference>
<evidence type="ECO:0000313" key="6">
    <source>
        <dbReference type="EMBL" id="KAL1280761.1"/>
    </source>
</evidence>
<dbReference type="EMBL" id="JAYMGO010000002">
    <property type="protein sequence ID" value="KAL1280761.1"/>
    <property type="molecule type" value="Genomic_DNA"/>
</dbReference>
<gene>
    <name evidence="6" type="ORF">QQF64_015361</name>
</gene>
<evidence type="ECO:0000256" key="4">
    <source>
        <dbReference type="RuleBase" id="RU361150"/>
    </source>
</evidence>
<organism evidence="6 7">
    <name type="scientific">Cirrhinus molitorella</name>
    <name type="common">mud carp</name>
    <dbReference type="NCBI Taxonomy" id="172907"/>
    <lineage>
        <taxon>Eukaryota</taxon>
        <taxon>Metazoa</taxon>
        <taxon>Chordata</taxon>
        <taxon>Craniata</taxon>
        <taxon>Vertebrata</taxon>
        <taxon>Euteleostomi</taxon>
        <taxon>Actinopterygii</taxon>
        <taxon>Neopterygii</taxon>
        <taxon>Teleostei</taxon>
        <taxon>Ostariophysi</taxon>
        <taxon>Cypriniformes</taxon>
        <taxon>Cyprinidae</taxon>
        <taxon>Labeoninae</taxon>
        <taxon>Labeonini</taxon>
        <taxon>Cirrhinus</taxon>
    </lineage>
</organism>
<dbReference type="SMART" id="SM00199">
    <property type="entry name" value="SCY"/>
    <property type="match status" value="1"/>
</dbReference>
<reference evidence="6 7" key="1">
    <citation type="submission" date="2023-09" db="EMBL/GenBank/DDBJ databases">
        <authorList>
            <person name="Wang M."/>
        </authorList>
    </citation>
    <scope>NUCLEOTIDE SEQUENCE [LARGE SCALE GENOMIC DNA]</scope>
    <source>
        <strain evidence="6">GT-2023</strain>
        <tissue evidence="6">Liver</tissue>
    </source>
</reference>
<feature type="chain" id="PRO_5044966480" description="C-C motif chemokine" evidence="4">
    <location>
        <begin position="26"/>
        <end position="138"/>
    </location>
</feature>
<dbReference type="InterPro" id="IPR039809">
    <property type="entry name" value="Chemokine_b/g/d"/>
</dbReference>
<sequence length="138" mass="15438">MTLTSLRVIVLLVAALSVLCTDASALSCCRKFTKRQIPLSLIRGFSVQTITLNCHTNAVIFHTRKGKNICADSSKTWVKDIMRNIRVKIEKLAKNQFATTSILPLQMDQRRSAETTETFLLDGPSKTTGDLFITLYDD</sequence>
<keyword evidence="4" id="KW-0145">Chemotaxis</keyword>
<dbReference type="InterPro" id="IPR036048">
    <property type="entry name" value="Interleukin_8-like_sf"/>
</dbReference>
<dbReference type="InterPro" id="IPR000827">
    <property type="entry name" value="Chemokine_CC_CS"/>
</dbReference>
<name>A0ABR3NVZ2_9TELE</name>